<evidence type="ECO:0000313" key="2">
    <source>
        <dbReference type="EMBL" id="MBB3115572.1"/>
    </source>
</evidence>
<name>A0A8I0CKI1_9CORY</name>
<sequence length="171" mass="18066">MPVASNRRLAALIEELVGGTEPLEAIADRQLTPDYRQRVNGRWTARDAVLAHFAQLREAARSVEVTVLDEGTTTRPGDAGAPAPADGTAADTAADATADTTTDTTTDTGYAERHIVSVTLANGRRSENEVYIFARLAADGRIRSLEEVILPLTDDADDAADAGTSTDATGR</sequence>
<dbReference type="GeneID" id="60809611"/>
<protein>
    <recommendedName>
        <fullName evidence="4">SnoaL-like domain-containing protein</fullName>
    </recommendedName>
</protein>
<reference evidence="2" key="1">
    <citation type="submission" date="2020-08" db="EMBL/GenBank/DDBJ databases">
        <title>Sequencing the genomes of 1000 actinobacteria strains.</title>
        <authorList>
            <person name="Klenk H.-P."/>
        </authorList>
    </citation>
    <scope>NUCLEOTIDE SEQUENCE</scope>
    <source>
        <strain evidence="2">DSM 20582</strain>
    </source>
</reference>
<accession>A0A8I0CKI1</accession>
<feature type="compositionally biased region" description="Low complexity" evidence="1">
    <location>
        <begin position="71"/>
        <end position="106"/>
    </location>
</feature>
<dbReference type="AlphaFoldDB" id="A0A8I0CKI1"/>
<evidence type="ECO:0000313" key="3">
    <source>
        <dbReference type="Proteomes" id="UP000612712"/>
    </source>
</evidence>
<proteinExistence type="predicted"/>
<dbReference type="RefSeq" id="WP_010267373.1">
    <property type="nucleotide sequence ID" value="NZ_AENJ01000120.1"/>
</dbReference>
<dbReference type="EMBL" id="JACHWT010000003">
    <property type="protein sequence ID" value="MBB3115572.1"/>
    <property type="molecule type" value="Genomic_DNA"/>
</dbReference>
<organism evidence="2 3">
    <name type="scientific">Corynebacterium bovis DSM 20582 = CIP 54.80</name>
    <dbReference type="NCBI Taxonomy" id="927655"/>
    <lineage>
        <taxon>Bacteria</taxon>
        <taxon>Bacillati</taxon>
        <taxon>Actinomycetota</taxon>
        <taxon>Actinomycetes</taxon>
        <taxon>Mycobacteriales</taxon>
        <taxon>Corynebacteriaceae</taxon>
        <taxon>Corynebacterium</taxon>
    </lineage>
</organism>
<evidence type="ECO:0000256" key="1">
    <source>
        <dbReference type="SAM" id="MobiDB-lite"/>
    </source>
</evidence>
<evidence type="ECO:0008006" key="4">
    <source>
        <dbReference type="Google" id="ProtNLM"/>
    </source>
</evidence>
<feature type="region of interest" description="Disordered" evidence="1">
    <location>
        <begin position="69"/>
        <end position="106"/>
    </location>
</feature>
<gene>
    <name evidence="2" type="ORF">FHU32_000788</name>
</gene>
<comment type="caution">
    <text evidence="2">The sequence shown here is derived from an EMBL/GenBank/DDBJ whole genome shotgun (WGS) entry which is preliminary data.</text>
</comment>
<dbReference type="Proteomes" id="UP000612712">
    <property type="component" value="Unassembled WGS sequence"/>
</dbReference>